<dbReference type="RefSeq" id="WP_170146386.1">
    <property type="nucleotide sequence ID" value="NZ_BJXM01000003.1"/>
</dbReference>
<evidence type="ECO:0000313" key="4">
    <source>
        <dbReference type="Proteomes" id="UP000266178"/>
    </source>
</evidence>
<dbReference type="GO" id="GO:0006508">
    <property type="term" value="P:proteolysis"/>
    <property type="evidence" value="ECO:0007669"/>
    <property type="project" value="InterPro"/>
</dbReference>
<dbReference type="Pfam" id="PF00656">
    <property type="entry name" value="Peptidase_C14"/>
    <property type="match status" value="1"/>
</dbReference>
<feature type="region of interest" description="Disordered" evidence="1">
    <location>
        <begin position="137"/>
        <end position="160"/>
    </location>
</feature>
<organism evidence="3 4">
    <name type="scientific">Meiothermus granaticius NBRC 107808</name>
    <dbReference type="NCBI Taxonomy" id="1227551"/>
    <lineage>
        <taxon>Bacteria</taxon>
        <taxon>Thermotogati</taxon>
        <taxon>Deinococcota</taxon>
        <taxon>Deinococci</taxon>
        <taxon>Thermales</taxon>
        <taxon>Thermaceae</taxon>
        <taxon>Meiothermus</taxon>
    </lineage>
</organism>
<name>A0A399FET9_9DEIN</name>
<accession>A0A399FET9</accession>
<dbReference type="GO" id="GO:0004197">
    <property type="term" value="F:cysteine-type endopeptidase activity"/>
    <property type="evidence" value="ECO:0007669"/>
    <property type="project" value="InterPro"/>
</dbReference>
<evidence type="ECO:0000256" key="1">
    <source>
        <dbReference type="SAM" id="MobiDB-lite"/>
    </source>
</evidence>
<gene>
    <name evidence="3" type="ORF">Mgrana_00595</name>
</gene>
<keyword evidence="4" id="KW-1185">Reference proteome</keyword>
<proteinExistence type="predicted"/>
<dbReference type="EMBL" id="QWLB01000005">
    <property type="protein sequence ID" value="RIH93541.1"/>
    <property type="molecule type" value="Genomic_DNA"/>
</dbReference>
<dbReference type="Gene3D" id="3.40.50.1460">
    <property type="match status" value="1"/>
</dbReference>
<sequence>MAYTITHAHTCSIHVDRYADQNIPDLTGAVQDAKALWALFSDSIPGIDANLLTDEKASLINIEEALEKTLLGAVPDDTVILSFSGHGSDTHRLVPHDAELTDVLGSGLPMGRLAELFQRYQAKKLLLLQRRSARPRGTRLFPTRAGMNRKSDAGSGSSGE</sequence>
<evidence type="ECO:0000259" key="2">
    <source>
        <dbReference type="Pfam" id="PF00656"/>
    </source>
</evidence>
<dbReference type="Proteomes" id="UP000266178">
    <property type="component" value="Unassembled WGS sequence"/>
</dbReference>
<dbReference type="AlphaFoldDB" id="A0A399FET9"/>
<comment type="caution">
    <text evidence="3">The sequence shown here is derived from an EMBL/GenBank/DDBJ whole genome shotgun (WGS) entry which is preliminary data.</text>
</comment>
<dbReference type="SUPFAM" id="SSF52129">
    <property type="entry name" value="Caspase-like"/>
    <property type="match status" value="1"/>
</dbReference>
<protein>
    <submittedName>
        <fullName evidence="3">Caspase domain protein</fullName>
    </submittedName>
</protein>
<evidence type="ECO:0000313" key="3">
    <source>
        <dbReference type="EMBL" id="RIH93541.1"/>
    </source>
</evidence>
<dbReference type="InterPro" id="IPR029030">
    <property type="entry name" value="Caspase-like_dom_sf"/>
</dbReference>
<dbReference type="InterPro" id="IPR011600">
    <property type="entry name" value="Pept_C14_caspase"/>
</dbReference>
<feature type="domain" description="Peptidase C14 caspase" evidence="2">
    <location>
        <begin position="17"/>
        <end position="98"/>
    </location>
</feature>
<reference evidence="3 4" key="1">
    <citation type="submission" date="2018-08" db="EMBL/GenBank/DDBJ databases">
        <title>Meiothermus granaticius genome AF-68 sequencing project.</title>
        <authorList>
            <person name="Da Costa M.S."/>
            <person name="Albuquerque L."/>
            <person name="Raposo P."/>
            <person name="Froufe H.J.C."/>
            <person name="Barroso C.S."/>
            <person name="Egas C."/>
        </authorList>
    </citation>
    <scope>NUCLEOTIDE SEQUENCE [LARGE SCALE GENOMIC DNA]</scope>
    <source>
        <strain evidence="3 4">AF-68</strain>
    </source>
</reference>